<reference evidence="3" key="1">
    <citation type="submission" date="2023-10" db="EMBL/GenBank/DDBJ databases">
        <title>Genome assemblies of two species of porcelain crab, Petrolisthes cinctipes and Petrolisthes manimaculis (Anomura: Porcellanidae).</title>
        <authorList>
            <person name="Angst P."/>
        </authorList>
    </citation>
    <scope>NUCLEOTIDE SEQUENCE</scope>
    <source>
        <strain evidence="3">PB745_01</strain>
        <tissue evidence="3">Gill</tissue>
    </source>
</reference>
<feature type="domain" description="Reelin" evidence="2">
    <location>
        <begin position="1"/>
        <end position="102"/>
    </location>
</feature>
<accession>A0AAE1G429</accession>
<name>A0AAE1G429_PETCI</name>
<feature type="region of interest" description="Disordered" evidence="1">
    <location>
        <begin position="88"/>
        <end position="150"/>
    </location>
</feature>
<dbReference type="PROSITE" id="PS51019">
    <property type="entry name" value="REELIN"/>
    <property type="match status" value="1"/>
</dbReference>
<organism evidence="3 4">
    <name type="scientific">Petrolisthes cinctipes</name>
    <name type="common">Flat porcelain crab</name>
    <dbReference type="NCBI Taxonomy" id="88211"/>
    <lineage>
        <taxon>Eukaryota</taxon>
        <taxon>Metazoa</taxon>
        <taxon>Ecdysozoa</taxon>
        <taxon>Arthropoda</taxon>
        <taxon>Crustacea</taxon>
        <taxon>Multicrustacea</taxon>
        <taxon>Malacostraca</taxon>
        <taxon>Eumalacostraca</taxon>
        <taxon>Eucarida</taxon>
        <taxon>Decapoda</taxon>
        <taxon>Pleocyemata</taxon>
        <taxon>Anomura</taxon>
        <taxon>Galatheoidea</taxon>
        <taxon>Porcellanidae</taxon>
        <taxon>Petrolisthes</taxon>
    </lineage>
</organism>
<proteinExistence type="predicted"/>
<dbReference type="AlphaFoldDB" id="A0AAE1G429"/>
<dbReference type="EMBL" id="JAWQEG010000874">
    <property type="protein sequence ID" value="KAK3884552.1"/>
    <property type="molecule type" value="Genomic_DNA"/>
</dbReference>
<dbReference type="InterPro" id="IPR051237">
    <property type="entry name" value="Ferric-chelate_Red/DefProt"/>
</dbReference>
<dbReference type="Proteomes" id="UP001286313">
    <property type="component" value="Unassembled WGS sequence"/>
</dbReference>
<sequence length="150" mass="16360">SITGPAFKGFFVQARDKRTDKWVGHFEDAKNTKVYPECSAITHGTVPPKTQVYLNWIAPQDGQTGEVYFTGTVLERYDKYWADMIAKVGTPRNGPLDGPPSSLQRGGGPVRGGRPDFPRGGPPRGGVRPALFQGSRSRPVDISSGFRVRG</sequence>
<evidence type="ECO:0000259" key="2">
    <source>
        <dbReference type="PROSITE" id="PS51019"/>
    </source>
</evidence>
<evidence type="ECO:0000313" key="4">
    <source>
        <dbReference type="Proteomes" id="UP001286313"/>
    </source>
</evidence>
<dbReference type="CDD" id="cd08544">
    <property type="entry name" value="Reeler"/>
    <property type="match status" value="1"/>
</dbReference>
<dbReference type="GO" id="GO:0016020">
    <property type="term" value="C:membrane"/>
    <property type="evidence" value="ECO:0007669"/>
    <property type="project" value="TreeGrafter"/>
</dbReference>
<evidence type="ECO:0000256" key="1">
    <source>
        <dbReference type="SAM" id="MobiDB-lite"/>
    </source>
</evidence>
<protein>
    <recommendedName>
        <fullName evidence="2">Reelin domain-containing protein</fullName>
    </recommendedName>
</protein>
<dbReference type="PANTHER" id="PTHR45828">
    <property type="entry name" value="CYTOCHROME B561/FERRIC REDUCTASE TRANSMEMBRANE"/>
    <property type="match status" value="1"/>
</dbReference>
<dbReference type="PANTHER" id="PTHR45828:SF40">
    <property type="entry name" value="REELIN DOMAIN-CONTAINING PROTEIN"/>
    <property type="match status" value="1"/>
</dbReference>
<keyword evidence="4" id="KW-1185">Reference proteome</keyword>
<evidence type="ECO:0000313" key="3">
    <source>
        <dbReference type="EMBL" id="KAK3884552.1"/>
    </source>
</evidence>
<dbReference type="Pfam" id="PF02014">
    <property type="entry name" value="Reeler"/>
    <property type="match status" value="1"/>
</dbReference>
<dbReference type="InterPro" id="IPR002861">
    <property type="entry name" value="Reeler_dom"/>
</dbReference>
<gene>
    <name evidence="3" type="ORF">Pcinc_011177</name>
</gene>
<comment type="caution">
    <text evidence="3">The sequence shown here is derived from an EMBL/GenBank/DDBJ whole genome shotgun (WGS) entry which is preliminary data.</text>
</comment>
<dbReference type="InterPro" id="IPR042307">
    <property type="entry name" value="Reeler_sf"/>
</dbReference>
<dbReference type="Gene3D" id="2.60.40.4060">
    <property type="entry name" value="Reeler domain"/>
    <property type="match status" value="1"/>
</dbReference>
<feature type="non-terminal residue" evidence="3">
    <location>
        <position position="1"/>
    </location>
</feature>